<dbReference type="GO" id="GO:0008168">
    <property type="term" value="F:methyltransferase activity"/>
    <property type="evidence" value="ECO:0007669"/>
    <property type="project" value="UniProtKB-KW"/>
</dbReference>
<feature type="domain" description="Hcy-binding" evidence="9">
    <location>
        <begin position="1"/>
        <end position="283"/>
    </location>
</feature>
<dbReference type="PROSITE" id="PS50970">
    <property type="entry name" value="HCY"/>
    <property type="match status" value="1"/>
</dbReference>
<keyword evidence="7 10" id="KW-0560">Oxidoreductase</keyword>
<evidence type="ECO:0000313" key="11">
    <source>
        <dbReference type="Proteomes" id="UP001436297"/>
    </source>
</evidence>
<comment type="cofactor">
    <cofactor evidence="8">
        <name>Zn(2+)</name>
        <dbReference type="ChEBI" id="CHEBI:29105"/>
    </cofactor>
</comment>
<dbReference type="CDD" id="cd00537">
    <property type="entry name" value="MTHFR"/>
    <property type="match status" value="1"/>
</dbReference>
<dbReference type="NCBIfam" id="NF006396">
    <property type="entry name" value="PRK08645.1"/>
    <property type="match status" value="1"/>
</dbReference>
<evidence type="ECO:0000256" key="7">
    <source>
        <dbReference type="ARBA" id="ARBA00023002"/>
    </source>
</evidence>
<keyword evidence="3 8" id="KW-0489">Methyltransferase</keyword>
<organism evidence="10 11">
    <name type="scientific">Staphylococcus hsinchuensis</name>
    <dbReference type="NCBI Taxonomy" id="3051183"/>
    <lineage>
        <taxon>Bacteria</taxon>
        <taxon>Bacillati</taxon>
        <taxon>Bacillota</taxon>
        <taxon>Bacilli</taxon>
        <taxon>Bacillales</taxon>
        <taxon>Staphylococcaceae</taxon>
        <taxon>Staphylococcus</taxon>
    </lineage>
</organism>
<dbReference type="EC" id="2.1.1.10" evidence="10"/>
<name>A0ABZ3EFL7_9STAP</name>
<dbReference type="SUPFAM" id="SSF82282">
    <property type="entry name" value="Homocysteine S-methyltransferase"/>
    <property type="match status" value="1"/>
</dbReference>
<dbReference type="Gene3D" id="3.20.20.330">
    <property type="entry name" value="Homocysteine-binding-like domain"/>
    <property type="match status" value="1"/>
</dbReference>
<sequence>MNPLLSKLHNNLLVADGAVGTILYSEGIDTCPEAYNLTHPEKIERIHRSYIEAGADIIQTNTYGANFEKLKPFGLEHKVKDIHQAAVRIAKRAANDQTFILGTIGGFRGIKQEDLELSSILYHSGIQIDTLVESGVDGLLFETYYDLDELTQVIQETKRKYPELPLIAQFTALNTNYLRDGTPINKALKQIIASGANVVGLNCHHGPHHMQESFSHIELPENAYLSCYPNASLLDLENSEFKYSDNAAYFGEVAKQIVDEGVRIIGGCCGTTPEHIQHIKSAVKDLTPITQKNVIPFEKHSNRTNHTQPNHNLTDKVKSRPTIIVELDTPKHLDTDKFFRNIRQLDEADIDAVTLADNSLATVRISNIAAASIIKQQYDIEPLVHITCRDRNLIGLQSHLLGLSLLGVNEILTITGDPAKVGNLPGASNVYDVNSKGLTEIALRFNQGINTDGDALKVHTNFNIAGAFDPNVRKLDGAVRRLERKSESGMHYFLTQPVYSKAKIKEVYEATKHLDTPLFIGIMPITSYKNALFLHNEVPGIKLSEEVLQKFEAVKDDKAKTKELSMRISKDLIDTVHEYFNGLYLITPFQSVEYTLELANYSKQITTNTNKQEAIL</sequence>
<dbReference type="EC" id="1.5.1.20" evidence="10"/>
<dbReference type="PANTHER" id="PTHR11103:SF18">
    <property type="entry name" value="SLR1189 PROTEIN"/>
    <property type="match status" value="1"/>
</dbReference>
<dbReference type="RefSeq" id="WP_251521473.1">
    <property type="nucleotide sequence ID" value="NZ_CP128355.1"/>
</dbReference>
<evidence type="ECO:0000259" key="9">
    <source>
        <dbReference type="PROSITE" id="PS50970"/>
    </source>
</evidence>
<dbReference type="EMBL" id="CP128355">
    <property type="protein sequence ID" value="XAF71174.1"/>
    <property type="molecule type" value="Genomic_DNA"/>
</dbReference>
<evidence type="ECO:0000256" key="4">
    <source>
        <dbReference type="ARBA" id="ARBA00022630"/>
    </source>
</evidence>
<evidence type="ECO:0000256" key="3">
    <source>
        <dbReference type="ARBA" id="ARBA00022603"/>
    </source>
</evidence>
<comment type="pathway">
    <text evidence="2">One-carbon metabolism; tetrahydrofolate interconversion.</text>
</comment>
<feature type="binding site" evidence="8">
    <location>
        <position position="269"/>
    </location>
    <ligand>
        <name>Zn(2+)</name>
        <dbReference type="ChEBI" id="CHEBI:29105"/>
    </ligand>
</feature>
<evidence type="ECO:0000256" key="6">
    <source>
        <dbReference type="ARBA" id="ARBA00022827"/>
    </source>
</evidence>
<evidence type="ECO:0000256" key="5">
    <source>
        <dbReference type="ARBA" id="ARBA00022679"/>
    </source>
</evidence>
<feature type="binding site" evidence="8">
    <location>
        <position position="268"/>
    </location>
    <ligand>
        <name>Zn(2+)</name>
        <dbReference type="ChEBI" id="CHEBI:29105"/>
    </ligand>
</feature>
<dbReference type="Pfam" id="PF02219">
    <property type="entry name" value="MTHFR"/>
    <property type="match status" value="1"/>
</dbReference>
<dbReference type="GO" id="GO:0032259">
    <property type="term" value="P:methylation"/>
    <property type="evidence" value="ECO:0007669"/>
    <property type="project" value="UniProtKB-KW"/>
</dbReference>
<dbReference type="SUPFAM" id="SSF51730">
    <property type="entry name" value="FAD-linked oxidoreductase"/>
    <property type="match status" value="1"/>
</dbReference>
<keyword evidence="11" id="KW-1185">Reference proteome</keyword>
<dbReference type="GO" id="GO:0004489">
    <property type="term" value="F:methylenetetrahydrofolate reductase [NAD(P)H] activity"/>
    <property type="evidence" value="ECO:0007669"/>
    <property type="project" value="UniProtKB-EC"/>
</dbReference>
<comment type="cofactor">
    <cofactor evidence="1">
        <name>FAD</name>
        <dbReference type="ChEBI" id="CHEBI:57692"/>
    </cofactor>
</comment>
<keyword evidence="4" id="KW-0285">Flavoprotein</keyword>
<dbReference type="Gene3D" id="3.20.20.220">
    <property type="match status" value="1"/>
</dbReference>
<dbReference type="Proteomes" id="UP001436297">
    <property type="component" value="Chromosome"/>
</dbReference>
<dbReference type="InterPro" id="IPR003171">
    <property type="entry name" value="Mehydrof_redctse-like"/>
</dbReference>
<evidence type="ECO:0000256" key="8">
    <source>
        <dbReference type="PROSITE-ProRule" id="PRU00333"/>
    </source>
</evidence>
<protein>
    <submittedName>
        <fullName evidence="10">Bifunctional homocysteine S-methyltransferase/methylenetetrahydrofolate reductase</fullName>
        <ecNumber evidence="10">1.5.1.20</ecNumber>
        <ecNumber evidence="10">2.1.1.10</ecNumber>
    </submittedName>
</protein>
<feature type="binding site" evidence="8">
    <location>
        <position position="203"/>
    </location>
    <ligand>
        <name>Zn(2+)</name>
        <dbReference type="ChEBI" id="CHEBI:29105"/>
    </ligand>
</feature>
<dbReference type="Pfam" id="PF02574">
    <property type="entry name" value="S-methyl_trans"/>
    <property type="match status" value="1"/>
</dbReference>
<proteinExistence type="predicted"/>
<gene>
    <name evidence="10" type="ORF">QQM35_03415</name>
</gene>
<dbReference type="PANTHER" id="PTHR11103">
    <property type="entry name" value="SLR1189 PROTEIN"/>
    <property type="match status" value="1"/>
</dbReference>
<keyword evidence="5 8" id="KW-0808">Transferase</keyword>
<dbReference type="InterPro" id="IPR003726">
    <property type="entry name" value="HCY_dom"/>
</dbReference>
<evidence type="ECO:0000256" key="2">
    <source>
        <dbReference type="ARBA" id="ARBA00004777"/>
    </source>
</evidence>
<dbReference type="InterPro" id="IPR036589">
    <property type="entry name" value="HCY_dom_sf"/>
</dbReference>
<reference evidence="10 11" key="1">
    <citation type="journal article" date="2024" name="Pathogens">
        <title>Staphylococcus hsinchuensis sp. nov., Isolated from Soymilk.</title>
        <authorList>
            <person name="Wang Y.T."/>
            <person name="Lin Y.C."/>
            <person name="Hsieh Y.H."/>
            <person name="Lin Y.T."/>
            <person name="Hamada M."/>
            <person name="Chen C.C."/>
            <person name="Liou J.S."/>
            <person name="Lee A.Y."/>
            <person name="Zhang W.L."/>
            <person name="Chen Y.T."/>
            <person name="Huang C.H."/>
        </authorList>
    </citation>
    <scope>NUCLEOTIDE SEQUENCE [LARGE SCALE GENOMIC DNA]</scope>
    <source>
        <strain evidence="10 11">H164</strain>
    </source>
</reference>
<keyword evidence="8" id="KW-0479">Metal-binding</keyword>
<accession>A0ABZ3EFL7</accession>
<evidence type="ECO:0000313" key="10">
    <source>
        <dbReference type="EMBL" id="XAF71174.1"/>
    </source>
</evidence>
<dbReference type="InterPro" id="IPR029041">
    <property type="entry name" value="FAD-linked_oxidoreductase-like"/>
</dbReference>
<keyword evidence="6" id="KW-0274">FAD</keyword>
<evidence type="ECO:0000256" key="1">
    <source>
        <dbReference type="ARBA" id="ARBA00001974"/>
    </source>
</evidence>
<keyword evidence="8" id="KW-0862">Zinc</keyword>